<dbReference type="InterPro" id="IPR043158">
    <property type="entry name" value="Wnt_C"/>
</dbReference>
<dbReference type="GO" id="GO:0000902">
    <property type="term" value="P:cell morphogenesis"/>
    <property type="evidence" value="ECO:0007669"/>
    <property type="project" value="UniProtKB-ARBA"/>
</dbReference>
<dbReference type="GO" id="GO:0005109">
    <property type="term" value="F:frizzled binding"/>
    <property type="evidence" value="ECO:0007669"/>
    <property type="project" value="TreeGrafter"/>
</dbReference>
<dbReference type="OrthoDB" id="5945655at2759"/>
<dbReference type="GO" id="GO:0030182">
    <property type="term" value="P:neuron differentiation"/>
    <property type="evidence" value="ECO:0007669"/>
    <property type="project" value="TreeGrafter"/>
</dbReference>
<dbReference type="Proteomes" id="UP000783686">
    <property type="component" value="Unassembled WGS sequence"/>
</dbReference>
<dbReference type="PRINTS" id="PR01349">
    <property type="entry name" value="WNTPROTEIN"/>
</dbReference>
<name>A0A811LML7_9BILA</name>
<keyword evidence="3 9" id="KW-0217">Developmental protein</keyword>
<evidence type="ECO:0000256" key="6">
    <source>
        <dbReference type="ARBA" id="ARBA00022687"/>
    </source>
</evidence>
<keyword evidence="5" id="KW-0272">Extracellular matrix</keyword>
<evidence type="ECO:0000256" key="9">
    <source>
        <dbReference type="RuleBase" id="RU003500"/>
    </source>
</evidence>
<evidence type="ECO:0000256" key="5">
    <source>
        <dbReference type="ARBA" id="ARBA00022530"/>
    </source>
</evidence>
<dbReference type="CDD" id="cd19343">
    <property type="entry name" value="Wnt_Wnt11"/>
    <property type="match status" value="1"/>
</dbReference>
<evidence type="ECO:0000256" key="2">
    <source>
        <dbReference type="ARBA" id="ARBA00005683"/>
    </source>
</evidence>
<protein>
    <recommendedName>
        <fullName evidence="9">Protein Wnt</fullName>
    </recommendedName>
</protein>
<dbReference type="GO" id="GO:0045165">
    <property type="term" value="P:cell fate commitment"/>
    <property type="evidence" value="ECO:0007669"/>
    <property type="project" value="TreeGrafter"/>
</dbReference>
<dbReference type="SMART" id="SM00097">
    <property type="entry name" value="WNT1"/>
    <property type="match status" value="1"/>
</dbReference>
<evidence type="ECO:0000256" key="10">
    <source>
        <dbReference type="SAM" id="SignalP"/>
    </source>
</evidence>
<reference evidence="11" key="1">
    <citation type="submission" date="2020-09" db="EMBL/GenBank/DDBJ databases">
        <authorList>
            <person name="Kikuchi T."/>
        </authorList>
    </citation>
    <scope>NUCLEOTIDE SEQUENCE</scope>
    <source>
        <strain evidence="11">SH1</strain>
    </source>
</reference>
<dbReference type="PANTHER" id="PTHR12027:SF102">
    <property type="entry name" value="PROTEIN WNT"/>
    <property type="match status" value="1"/>
</dbReference>
<evidence type="ECO:0000256" key="8">
    <source>
        <dbReference type="ARBA" id="ARBA00023288"/>
    </source>
</evidence>
<dbReference type="FunFam" id="3.30.2460.20:FF:000001">
    <property type="entry name" value="Wnt homolog"/>
    <property type="match status" value="1"/>
</dbReference>
<evidence type="ECO:0000313" key="12">
    <source>
        <dbReference type="Proteomes" id="UP000614601"/>
    </source>
</evidence>
<sequence length="387" mass="43317">MRSISTATLLCLLQLGHGIKWLALYKYDDTWSPEFECPLNKTERKAVGMVAHQARMCKRFPELMPLIIRSAQLSVDNCQSVFADSRWNCTSLTLAPDLKADLTKGTKEQAFVYALSAAAITHQIAKACASGFKYCPCGYAETSIASGANSPDAYRWKGCSDNVEYGKRASAEWTDSIYKHSTFKKRKAAEETTTVSNVLEFDEETLNADPEPTSNRAGPKARMNIYNNNVGRIVTQQRLFQKCKCHGLSSSCEIRTCWSTLPPLTSIANALKERYNLAQIEKETEITYETKGESRPTRVTVPLPELIYIKSSPTYCDEDIENGSFGTRSRECNATTSGTGNCENLCCGRGFNTKQYTVEEQCKCKYVHCCYIKCKTCTSIIDKHFCK</sequence>
<dbReference type="Proteomes" id="UP000614601">
    <property type="component" value="Unassembled WGS sequence"/>
</dbReference>
<keyword evidence="8" id="KW-0449">Lipoprotein</keyword>
<comment type="subcellular location">
    <subcellularLocation>
        <location evidence="1 9">Secreted</location>
        <location evidence="1 9">Extracellular space</location>
        <location evidence="1 9">Extracellular matrix</location>
    </subcellularLocation>
</comment>
<keyword evidence="4" id="KW-0964">Secreted</keyword>
<organism evidence="11 12">
    <name type="scientific">Bursaphelenchus okinawaensis</name>
    <dbReference type="NCBI Taxonomy" id="465554"/>
    <lineage>
        <taxon>Eukaryota</taxon>
        <taxon>Metazoa</taxon>
        <taxon>Ecdysozoa</taxon>
        <taxon>Nematoda</taxon>
        <taxon>Chromadorea</taxon>
        <taxon>Rhabditida</taxon>
        <taxon>Tylenchina</taxon>
        <taxon>Tylenchomorpha</taxon>
        <taxon>Aphelenchoidea</taxon>
        <taxon>Aphelenchoididae</taxon>
        <taxon>Bursaphelenchus</taxon>
    </lineage>
</organism>
<dbReference type="GO" id="GO:0005125">
    <property type="term" value="F:cytokine activity"/>
    <property type="evidence" value="ECO:0007669"/>
    <property type="project" value="TreeGrafter"/>
</dbReference>
<dbReference type="EMBL" id="CAJFDH010000006">
    <property type="protein sequence ID" value="CAD5229517.1"/>
    <property type="molecule type" value="Genomic_DNA"/>
</dbReference>
<comment type="caution">
    <text evidence="11">The sequence shown here is derived from an EMBL/GenBank/DDBJ whole genome shotgun (WGS) entry which is preliminary data.</text>
</comment>
<feature type="signal peptide" evidence="10">
    <location>
        <begin position="1"/>
        <end position="18"/>
    </location>
</feature>
<keyword evidence="7" id="KW-1015">Disulfide bond</keyword>
<keyword evidence="12" id="KW-1185">Reference proteome</keyword>
<gene>
    <name evidence="11" type="ORF">BOKJ2_LOCUS13576</name>
</gene>
<comment type="similarity">
    <text evidence="2 9">Belongs to the Wnt family.</text>
</comment>
<dbReference type="GO" id="GO:0060070">
    <property type="term" value="P:canonical Wnt signaling pathway"/>
    <property type="evidence" value="ECO:0007669"/>
    <property type="project" value="TreeGrafter"/>
</dbReference>
<dbReference type="EMBL" id="CAJFCW020000006">
    <property type="protein sequence ID" value="CAG9126857.1"/>
    <property type="molecule type" value="Genomic_DNA"/>
</dbReference>
<evidence type="ECO:0000313" key="11">
    <source>
        <dbReference type="EMBL" id="CAD5229517.1"/>
    </source>
</evidence>
<keyword evidence="10" id="KW-0732">Signal</keyword>
<dbReference type="Gene3D" id="3.30.2460.20">
    <property type="match status" value="1"/>
</dbReference>
<accession>A0A811LML7</accession>
<keyword evidence="6 9" id="KW-0879">Wnt signaling pathway</keyword>
<comment type="function">
    <text evidence="9">Ligand for members of the frizzled family of seven transmembrane receptors.</text>
</comment>
<dbReference type="Pfam" id="PF00110">
    <property type="entry name" value="wnt"/>
    <property type="match status" value="1"/>
</dbReference>
<evidence type="ECO:0000256" key="4">
    <source>
        <dbReference type="ARBA" id="ARBA00022525"/>
    </source>
</evidence>
<evidence type="ECO:0000256" key="1">
    <source>
        <dbReference type="ARBA" id="ARBA00004498"/>
    </source>
</evidence>
<evidence type="ECO:0000256" key="3">
    <source>
        <dbReference type="ARBA" id="ARBA00022473"/>
    </source>
</evidence>
<evidence type="ECO:0000256" key="7">
    <source>
        <dbReference type="ARBA" id="ARBA00023157"/>
    </source>
</evidence>
<feature type="chain" id="PRO_5035681920" description="Protein Wnt" evidence="10">
    <location>
        <begin position="19"/>
        <end position="387"/>
    </location>
</feature>
<dbReference type="PANTHER" id="PTHR12027">
    <property type="entry name" value="WNT RELATED"/>
    <property type="match status" value="1"/>
</dbReference>
<proteinExistence type="inferred from homology"/>
<dbReference type="InterPro" id="IPR005817">
    <property type="entry name" value="Wnt"/>
</dbReference>
<dbReference type="AlphaFoldDB" id="A0A811LML7"/>
<dbReference type="GO" id="GO:0005615">
    <property type="term" value="C:extracellular space"/>
    <property type="evidence" value="ECO:0007669"/>
    <property type="project" value="TreeGrafter"/>
</dbReference>